<evidence type="ECO:0000313" key="2">
    <source>
        <dbReference type="EMBL" id="TCL04974.1"/>
    </source>
</evidence>
<comment type="caution">
    <text evidence="2">The sequence shown here is derived from an EMBL/GenBank/DDBJ whole genome shotgun (WGS) entry which is preliminary data.</text>
</comment>
<dbReference type="OrthoDB" id="6434061at2"/>
<evidence type="ECO:0000313" key="3">
    <source>
        <dbReference type="Proteomes" id="UP000294555"/>
    </source>
</evidence>
<sequence>MYQVNLLPWRLQRRRRRAMAAGAVLAAELLLALCITGGLVLRWREEQPVLSARQALLLRQQEQARRQRHEHQQRMDQCARLQDTLDRCRRNRLVNQRYHRFFQHLPALLPPGLWLTSLRLREGRLLAEGCSRSYAAIAETDSRLRHHPPLETAHWREITRLENGLLRFQLQASWPGEAIKDAPR</sequence>
<dbReference type="PANTHER" id="PTHR40278:SF1">
    <property type="entry name" value="DNA UTILIZATION PROTEIN HOFN"/>
    <property type="match status" value="1"/>
</dbReference>
<keyword evidence="1" id="KW-0472">Membrane</keyword>
<protein>
    <submittedName>
        <fullName evidence="2">Tfp pilus assembly protein PilN</fullName>
    </submittedName>
</protein>
<dbReference type="PANTHER" id="PTHR40278">
    <property type="entry name" value="DNA UTILIZATION PROTEIN HOFN"/>
    <property type="match status" value="1"/>
</dbReference>
<gene>
    <name evidence="2" type="ORF">EZJ58_3127</name>
</gene>
<evidence type="ECO:0000256" key="1">
    <source>
        <dbReference type="SAM" id="Phobius"/>
    </source>
</evidence>
<proteinExistence type="predicted"/>
<dbReference type="InterPro" id="IPR007813">
    <property type="entry name" value="PilN"/>
</dbReference>
<accession>A0A4R1NBW7</accession>
<dbReference type="AlphaFoldDB" id="A0A4R1NBW7"/>
<keyword evidence="3" id="KW-1185">Reference proteome</keyword>
<feature type="transmembrane region" description="Helical" evidence="1">
    <location>
        <begin position="20"/>
        <end position="43"/>
    </location>
</feature>
<dbReference type="InterPro" id="IPR052534">
    <property type="entry name" value="Extracell_DNA_Util/SecSys_Comp"/>
</dbReference>
<dbReference type="Proteomes" id="UP000294555">
    <property type="component" value="Unassembled WGS sequence"/>
</dbReference>
<dbReference type="RefSeq" id="WP_132923716.1">
    <property type="nucleotide sequence ID" value="NZ_SJOI01000001.1"/>
</dbReference>
<reference evidence="2 3" key="1">
    <citation type="submission" date="2019-02" db="EMBL/GenBank/DDBJ databases">
        <title>Investigation of anaerobic lignin degradation for improved lignocellulosic biofuels.</title>
        <authorList>
            <person name="Deangelis K."/>
        </authorList>
    </citation>
    <scope>NUCLEOTIDE SEQUENCE [LARGE SCALE GENOMIC DNA]</scope>
    <source>
        <strain evidence="2 3">159R</strain>
    </source>
</reference>
<keyword evidence="1" id="KW-0812">Transmembrane</keyword>
<organism evidence="2 3">
    <name type="scientific">Sodalis ligni</name>
    <dbReference type="NCBI Taxonomy" id="2697027"/>
    <lineage>
        <taxon>Bacteria</taxon>
        <taxon>Pseudomonadati</taxon>
        <taxon>Pseudomonadota</taxon>
        <taxon>Gammaproteobacteria</taxon>
        <taxon>Enterobacterales</taxon>
        <taxon>Bruguierivoracaceae</taxon>
        <taxon>Sodalis</taxon>
    </lineage>
</organism>
<keyword evidence="1" id="KW-1133">Transmembrane helix</keyword>
<dbReference type="EMBL" id="SJOI01000001">
    <property type="protein sequence ID" value="TCL04974.1"/>
    <property type="molecule type" value="Genomic_DNA"/>
</dbReference>
<dbReference type="Pfam" id="PF05137">
    <property type="entry name" value="PilN"/>
    <property type="match status" value="1"/>
</dbReference>
<name>A0A4R1NBW7_9GAMM</name>